<evidence type="ECO:0000313" key="2">
    <source>
        <dbReference type="EMBL" id="KAF4311392.1"/>
    </source>
</evidence>
<keyword evidence="3" id="KW-1185">Reference proteome</keyword>
<proteinExistence type="predicted"/>
<dbReference type="EMBL" id="WWBZ02000010">
    <property type="protein sequence ID" value="KAF4311392.1"/>
    <property type="molecule type" value="Genomic_DNA"/>
</dbReference>
<organism evidence="2 3">
    <name type="scientific">Botryosphaeria dothidea</name>
    <dbReference type="NCBI Taxonomy" id="55169"/>
    <lineage>
        <taxon>Eukaryota</taxon>
        <taxon>Fungi</taxon>
        <taxon>Dikarya</taxon>
        <taxon>Ascomycota</taxon>
        <taxon>Pezizomycotina</taxon>
        <taxon>Dothideomycetes</taxon>
        <taxon>Dothideomycetes incertae sedis</taxon>
        <taxon>Botryosphaeriales</taxon>
        <taxon>Botryosphaeriaceae</taxon>
        <taxon>Botryosphaeria</taxon>
    </lineage>
</organism>
<dbReference type="AlphaFoldDB" id="A0A8H4J410"/>
<name>A0A8H4J410_9PEZI</name>
<sequence>MTVSMKFNLDTECQQQETQAATGERSLACPITGMESGMPCECLANWFGMAVAQRGSLRRAPVDVGCQWAADCVRARPTYPSLPPGFGTSSPGSIRRAGSNQRHHDFRLLTSVDEEQHHLLLAFRLPVDLKVGGRRATRMFFYHISPASLSDANALHYTLEDPSKLQYSLAVSAAKDAGFCAPGRSMRVTLQLSQPGRVLMSKLNADTIQPSTKTSRAVLDQFRSLSTALHIDLYLDSGDGPSMLERLDSICAALEPSKEQPLAYELLIPATSQSVISETSVEREEPDLDAAKQPAPSASRGSKRKRQSSPPPADTPGAAALSAELRDELCALFQTALPSMPSREYTVPRLQPYLRHLGDAARRADTPAFDRAYVCFVALVLLESVFDDGSDKPDVSDDVET</sequence>
<evidence type="ECO:0000313" key="3">
    <source>
        <dbReference type="Proteomes" id="UP000572817"/>
    </source>
</evidence>
<feature type="region of interest" description="Disordered" evidence="1">
    <location>
        <begin position="277"/>
        <end position="318"/>
    </location>
</feature>
<comment type="caution">
    <text evidence="2">The sequence shown here is derived from an EMBL/GenBank/DDBJ whole genome shotgun (WGS) entry which is preliminary data.</text>
</comment>
<protein>
    <submittedName>
        <fullName evidence="2">Uncharacterized protein</fullName>
    </submittedName>
</protein>
<gene>
    <name evidence="2" type="ORF">GTA08_BOTSDO13126</name>
</gene>
<reference evidence="2" key="1">
    <citation type="submission" date="2020-04" db="EMBL/GenBank/DDBJ databases">
        <title>Genome Assembly and Annotation of Botryosphaeria dothidea sdau 11-99, a Latent Pathogen of Apple Fruit Ring Rot in China.</title>
        <authorList>
            <person name="Yu C."/>
            <person name="Diao Y."/>
            <person name="Lu Q."/>
            <person name="Zhao J."/>
            <person name="Cui S."/>
            <person name="Peng C."/>
            <person name="He B."/>
            <person name="Liu H."/>
        </authorList>
    </citation>
    <scope>NUCLEOTIDE SEQUENCE [LARGE SCALE GENOMIC DNA]</scope>
    <source>
        <strain evidence="2">Sdau11-99</strain>
    </source>
</reference>
<dbReference type="Proteomes" id="UP000572817">
    <property type="component" value="Unassembled WGS sequence"/>
</dbReference>
<evidence type="ECO:0000256" key="1">
    <source>
        <dbReference type="SAM" id="MobiDB-lite"/>
    </source>
</evidence>
<accession>A0A8H4J410</accession>